<organism evidence="9 10">
    <name type="scientific">Ethanoligenens harbinense (strain DSM 18485 / JCM 12961 / CGMCC 1.5033 / YUAN-3)</name>
    <dbReference type="NCBI Taxonomy" id="663278"/>
    <lineage>
        <taxon>Bacteria</taxon>
        <taxon>Bacillati</taxon>
        <taxon>Bacillota</taxon>
        <taxon>Clostridia</taxon>
        <taxon>Eubacteriales</taxon>
        <taxon>Oscillospiraceae</taxon>
        <taxon>Ethanoligenens</taxon>
    </lineage>
</organism>
<keyword evidence="5 7" id="KW-1133">Transmembrane helix</keyword>
<dbReference type="Proteomes" id="UP000001551">
    <property type="component" value="Chromosome"/>
</dbReference>
<comment type="subcellular location">
    <subcellularLocation>
        <location evidence="1 7">Cell membrane</location>
        <topology evidence="1 7">Multi-pass membrane protein</topology>
    </subcellularLocation>
</comment>
<keyword evidence="10" id="KW-1185">Reference proteome</keyword>
<accession>E6U846</accession>
<feature type="transmembrane region" description="Helical" evidence="7">
    <location>
        <begin position="186"/>
        <end position="204"/>
    </location>
</feature>
<dbReference type="RefSeq" id="WP_013485420.1">
    <property type="nucleotide sequence ID" value="NC_014828.1"/>
</dbReference>
<feature type="transmembrane region" description="Helical" evidence="7">
    <location>
        <begin position="55"/>
        <end position="81"/>
    </location>
</feature>
<dbReference type="Pfam" id="PF09335">
    <property type="entry name" value="VTT_dom"/>
    <property type="match status" value="1"/>
</dbReference>
<dbReference type="AlphaFoldDB" id="E6U846"/>
<proteinExistence type="inferred from homology"/>
<dbReference type="InterPro" id="IPR032816">
    <property type="entry name" value="VTT_dom"/>
</dbReference>
<dbReference type="GO" id="GO:0005886">
    <property type="term" value="C:plasma membrane"/>
    <property type="evidence" value="ECO:0007669"/>
    <property type="project" value="UniProtKB-SubCell"/>
</dbReference>
<feature type="transmembrane region" description="Helical" evidence="7">
    <location>
        <begin position="28"/>
        <end position="49"/>
    </location>
</feature>
<evidence type="ECO:0000256" key="1">
    <source>
        <dbReference type="ARBA" id="ARBA00004651"/>
    </source>
</evidence>
<protein>
    <submittedName>
        <fullName evidence="9">SNARE associated Golgi protein-related protein</fullName>
    </submittedName>
</protein>
<keyword evidence="6 7" id="KW-0472">Membrane</keyword>
<evidence type="ECO:0000256" key="2">
    <source>
        <dbReference type="ARBA" id="ARBA00010792"/>
    </source>
</evidence>
<dbReference type="EMBL" id="CP002400">
    <property type="protein sequence ID" value="ADU27065.1"/>
    <property type="molecule type" value="Genomic_DNA"/>
</dbReference>
<evidence type="ECO:0000256" key="7">
    <source>
        <dbReference type="RuleBase" id="RU367016"/>
    </source>
</evidence>
<evidence type="ECO:0000256" key="3">
    <source>
        <dbReference type="ARBA" id="ARBA00022475"/>
    </source>
</evidence>
<feature type="domain" description="VTT" evidence="8">
    <location>
        <begin position="49"/>
        <end position="172"/>
    </location>
</feature>
<evidence type="ECO:0000256" key="5">
    <source>
        <dbReference type="ARBA" id="ARBA00022989"/>
    </source>
</evidence>
<dbReference type="PANTHER" id="PTHR30353:SF0">
    <property type="entry name" value="TRANSMEMBRANE PROTEIN"/>
    <property type="match status" value="1"/>
</dbReference>
<dbReference type="KEGG" id="eha:Ethha_1529"/>
<dbReference type="HOGENOM" id="CLU_044208_6_1_9"/>
<gene>
    <name evidence="9" type="ordered locus">Ethha_1529</name>
</gene>
<evidence type="ECO:0000256" key="4">
    <source>
        <dbReference type="ARBA" id="ARBA00022692"/>
    </source>
</evidence>
<evidence type="ECO:0000256" key="6">
    <source>
        <dbReference type="ARBA" id="ARBA00023136"/>
    </source>
</evidence>
<reference evidence="9 10" key="1">
    <citation type="submission" date="2010-12" db="EMBL/GenBank/DDBJ databases">
        <title>Complete sequence of Ethanoligenens harbinense YUAN-3.</title>
        <authorList>
            <person name="Lucas S."/>
            <person name="Copeland A."/>
            <person name="Lapidus A."/>
            <person name="Cheng J.-F."/>
            <person name="Bruce D."/>
            <person name="Goodwin L."/>
            <person name="Pitluck S."/>
            <person name="Chertkov O."/>
            <person name="Misra M."/>
            <person name="Detter J.C."/>
            <person name="Han C."/>
            <person name="Tapia R."/>
            <person name="Land M."/>
            <person name="Hauser L."/>
            <person name="Jeffries C."/>
            <person name="Kyrpides N."/>
            <person name="Ivanova N."/>
            <person name="Mikhailova N."/>
            <person name="Wang A."/>
            <person name="Mouttaki H."/>
            <person name="He Z."/>
            <person name="Zhou J."/>
            <person name="Hemme C.L."/>
            <person name="Woyke T."/>
        </authorList>
    </citation>
    <scope>NUCLEOTIDE SEQUENCE [LARGE SCALE GENOMIC DNA]</scope>
    <source>
        <strain evidence="10">DSM 18485 / JCM 12961 / CGMCC 1.5033 / YUAN-3</strain>
    </source>
</reference>
<evidence type="ECO:0000313" key="10">
    <source>
        <dbReference type="Proteomes" id="UP000001551"/>
    </source>
</evidence>
<comment type="similarity">
    <text evidence="2 7">Belongs to the DedA family.</text>
</comment>
<keyword evidence="3 7" id="KW-1003">Cell membrane</keyword>
<dbReference type="PANTHER" id="PTHR30353">
    <property type="entry name" value="INNER MEMBRANE PROTEIN DEDA-RELATED"/>
    <property type="match status" value="1"/>
</dbReference>
<evidence type="ECO:0000259" key="8">
    <source>
        <dbReference type="Pfam" id="PF09335"/>
    </source>
</evidence>
<name>E6U846_ETHHY</name>
<dbReference type="InterPro" id="IPR032818">
    <property type="entry name" value="DedA-like"/>
</dbReference>
<evidence type="ECO:0000313" key="9">
    <source>
        <dbReference type="EMBL" id="ADU27065.1"/>
    </source>
</evidence>
<keyword evidence="4 7" id="KW-0812">Transmembrane</keyword>
<feature type="transmembrane region" description="Helical" evidence="7">
    <location>
        <begin position="152"/>
        <end position="174"/>
    </location>
</feature>
<sequence>MPTIQTLIEIFLHIDKHLGNFMHAYGTVAYVLMFLIIFCETGLVVTPFLPGDSLIFAAGALAAKSIVAPAAVIMFCAAAILGNMCNYQIGRALGHRVENGHIRFIKKEYIERTQAFFQKYGAVTIIITRFMPIIRTFAPFVAGVGEMRYRKFLLYNTIGGIVWASFFFGIGYFFGNLPFFRDHFSMVVVLIVVVSLLPAVIGFIKAKFGKAKKAA</sequence>
<dbReference type="eggNOG" id="COG0586">
    <property type="taxonomic scope" value="Bacteria"/>
</dbReference>